<dbReference type="GO" id="GO:0016887">
    <property type="term" value="F:ATP hydrolysis activity"/>
    <property type="evidence" value="ECO:0007669"/>
    <property type="project" value="InterPro"/>
</dbReference>
<dbReference type="InterPro" id="IPR027417">
    <property type="entry name" value="P-loop_NTPase"/>
</dbReference>
<organism evidence="10 11">
    <name type="scientific">Acidisoma cellulosilyticum</name>
    <dbReference type="NCBI Taxonomy" id="2802395"/>
    <lineage>
        <taxon>Bacteria</taxon>
        <taxon>Pseudomonadati</taxon>
        <taxon>Pseudomonadota</taxon>
        <taxon>Alphaproteobacteria</taxon>
        <taxon>Acetobacterales</taxon>
        <taxon>Acidocellaceae</taxon>
        <taxon>Acidisoma</taxon>
    </lineage>
</organism>
<dbReference type="GO" id="GO:0042883">
    <property type="term" value="P:cysteine transport"/>
    <property type="evidence" value="ECO:0007669"/>
    <property type="project" value="InterPro"/>
</dbReference>
<sequence>MDAKKKAATAWLRQQSTQGRKAASGAIAFGLLGTLFGVIQAAAAADLLRAMIVRDDQPVLLAAIVFGLAAVLRGLMGLGADAAGFAAGAAGRRRLRSETLSRLLSIGPSLLRQGHSAHLAGIVVDRIEALDGFFARWIPAAMLAILAPLMIVIVAGIADPIAAVILLACGIFVPFAQAVAGIGAAIAARSQLAAMMRLESRFLDRIRGIGTIVLAGRAEDEAKALRVAADELRVRTMRVLRTAFLSSAALDLAAAVALVGIAIQQGDLILHAPHGSEMAAQSGRALFLLLLVPEMFAPLRAFALAYQDRGAGVAAAEALIALPEADTDSRFIAEPPAAAPVTVAAHGISVAFEDVHLTWDKARGPALDGVSFRLPAGGAVILAGVSGAGKSTVIEILLGFVRPDHGRVLLNGMDMGSIVPQALARLTAWIGQKPVIFATTIRDNIRFAKPEASATELAEAVRLASMDSFLEELPDGLDTMIGEGGFGLSGGQVQRIAIARAFLKNAPLLLLDEPTAHLDPATEAEVLESLRRLAVGRTVIMASHSTQAHMLTGRRLNMAAGRLLAGDAQKGVA</sequence>
<dbReference type="Pfam" id="PF00005">
    <property type="entry name" value="ABC_tran"/>
    <property type="match status" value="1"/>
</dbReference>
<feature type="transmembrane region" description="Helical" evidence="7">
    <location>
        <begin position="137"/>
        <end position="158"/>
    </location>
</feature>
<dbReference type="Gene3D" id="1.20.1560.10">
    <property type="entry name" value="ABC transporter type 1, transmembrane domain"/>
    <property type="match status" value="1"/>
</dbReference>
<dbReference type="PROSITE" id="PS50929">
    <property type="entry name" value="ABC_TM1F"/>
    <property type="match status" value="1"/>
</dbReference>
<dbReference type="Pfam" id="PF00664">
    <property type="entry name" value="ABC_membrane"/>
    <property type="match status" value="1"/>
</dbReference>
<reference evidence="10 11" key="1">
    <citation type="journal article" date="2021" name="Microorganisms">
        <title>Acidisoma silvae sp. nov. and Acidisomacellulosilytica sp. nov., Two Acidophilic Bacteria Isolated from Decaying Wood, Hydrolyzing Cellulose and Producing Poly-3-hydroxybutyrate.</title>
        <authorList>
            <person name="Mieszkin S."/>
            <person name="Pouder E."/>
            <person name="Uroz S."/>
            <person name="Simon-Colin C."/>
            <person name="Alain K."/>
        </authorList>
    </citation>
    <scope>NUCLEOTIDE SEQUENCE [LARGE SCALE GENOMIC DNA]</scope>
    <source>
        <strain evidence="10 11">HW T5.17</strain>
    </source>
</reference>
<keyword evidence="4" id="KW-0067">ATP-binding</keyword>
<evidence type="ECO:0000256" key="1">
    <source>
        <dbReference type="ARBA" id="ARBA00004651"/>
    </source>
</evidence>
<dbReference type="SMART" id="SM00382">
    <property type="entry name" value="AAA"/>
    <property type="match status" value="1"/>
</dbReference>
<comment type="caution">
    <text evidence="10">The sequence shown here is derived from an EMBL/GenBank/DDBJ whole genome shotgun (WGS) entry which is preliminary data.</text>
</comment>
<dbReference type="SUPFAM" id="SSF52540">
    <property type="entry name" value="P-loop containing nucleoside triphosphate hydrolases"/>
    <property type="match status" value="1"/>
</dbReference>
<feature type="transmembrane region" description="Helical" evidence="7">
    <location>
        <begin position="164"/>
        <end position="188"/>
    </location>
</feature>
<dbReference type="GO" id="GO:0005524">
    <property type="term" value="F:ATP binding"/>
    <property type="evidence" value="ECO:0007669"/>
    <property type="project" value="UniProtKB-KW"/>
</dbReference>
<proteinExistence type="predicted"/>
<dbReference type="PANTHER" id="PTHR24221">
    <property type="entry name" value="ATP-BINDING CASSETTE SUB-FAMILY B"/>
    <property type="match status" value="1"/>
</dbReference>
<evidence type="ECO:0000259" key="8">
    <source>
        <dbReference type="PROSITE" id="PS50893"/>
    </source>
</evidence>
<evidence type="ECO:0000256" key="7">
    <source>
        <dbReference type="SAM" id="Phobius"/>
    </source>
</evidence>
<dbReference type="InterPro" id="IPR011527">
    <property type="entry name" value="ABC1_TM_dom"/>
</dbReference>
<dbReference type="SUPFAM" id="SSF90123">
    <property type="entry name" value="ABC transporter transmembrane region"/>
    <property type="match status" value="1"/>
</dbReference>
<comment type="subcellular location">
    <subcellularLocation>
        <location evidence="1">Cell membrane</location>
        <topology evidence="1">Multi-pass membrane protein</topology>
    </subcellularLocation>
</comment>
<dbReference type="InterPro" id="IPR003593">
    <property type="entry name" value="AAA+_ATPase"/>
</dbReference>
<dbReference type="Gene3D" id="3.40.50.300">
    <property type="entry name" value="P-loop containing nucleotide triphosphate hydrolases"/>
    <property type="match status" value="1"/>
</dbReference>
<evidence type="ECO:0000313" key="11">
    <source>
        <dbReference type="Proteomes" id="UP000721844"/>
    </source>
</evidence>
<dbReference type="InterPro" id="IPR039421">
    <property type="entry name" value="Type_1_exporter"/>
</dbReference>
<keyword evidence="11" id="KW-1185">Reference proteome</keyword>
<evidence type="ECO:0000256" key="6">
    <source>
        <dbReference type="ARBA" id="ARBA00023136"/>
    </source>
</evidence>
<dbReference type="InterPro" id="IPR036640">
    <property type="entry name" value="ABC1_TM_sf"/>
</dbReference>
<dbReference type="AlphaFoldDB" id="A0A963YZI8"/>
<dbReference type="RefSeq" id="WP_227306922.1">
    <property type="nucleotide sequence ID" value="NZ_JAESVA010000002.1"/>
</dbReference>
<gene>
    <name evidence="10" type="primary">cydD</name>
    <name evidence="10" type="ORF">ACELLULO517_06945</name>
</gene>
<feature type="domain" description="ABC transmembrane type-1" evidence="9">
    <location>
        <begin position="25"/>
        <end position="311"/>
    </location>
</feature>
<dbReference type="Proteomes" id="UP000721844">
    <property type="component" value="Unassembled WGS sequence"/>
</dbReference>
<evidence type="ECO:0000259" key="9">
    <source>
        <dbReference type="PROSITE" id="PS50929"/>
    </source>
</evidence>
<dbReference type="GO" id="GO:0140359">
    <property type="term" value="F:ABC-type transporter activity"/>
    <property type="evidence" value="ECO:0007669"/>
    <property type="project" value="InterPro"/>
</dbReference>
<keyword evidence="5 7" id="KW-1133">Transmembrane helix</keyword>
<evidence type="ECO:0000256" key="5">
    <source>
        <dbReference type="ARBA" id="ARBA00022989"/>
    </source>
</evidence>
<feature type="domain" description="ABC transporter" evidence="8">
    <location>
        <begin position="350"/>
        <end position="573"/>
    </location>
</feature>
<name>A0A963YZI8_9PROT</name>
<keyword evidence="3" id="KW-0547">Nucleotide-binding</keyword>
<evidence type="ECO:0000256" key="3">
    <source>
        <dbReference type="ARBA" id="ARBA00022741"/>
    </source>
</evidence>
<evidence type="ECO:0000256" key="4">
    <source>
        <dbReference type="ARBA" id="ARBA00022840"/>
    </source>
</evidence>
<dbReference type="NCBIfam" id="TIGR02857">
    <property type="entry name" value="CydD"/>
    <property type="match status" value="1"/>
</dbReference>
<keyword evidence="6 7" id="KW-0472">Membrane</keyword>
<dbReference type="EMBL" id="JAESVA010000002">
    <property type="protein sequence ID" value="MCB8879966.1"/>
    <property type="molecule type" value="Genomic_DNA"/>
</dbReference>
<dbReference type="PANTHER" id="PTHR24221:SF590">
    <property type="entry name" value="COMPONENT LINKED WITH THE ASSEMBLY OF CYTOCHROME' TRANSPORT TRANSMEMBRANE ATP-BINDING PROTEIN ABC TRANSPORTER CYDD-RELATED"/>
    <property type="match status" value="1"/>
</dbReference>
<dbReference type="GO" id="GO:0005886">
    <property type="term" value="C:plasma membrane"/>
    <property type="evidence" value="ECO:0007669"/>
    <property type="project" value="UniProtKB-SubCell"/>
</dbReference>
<evidence type="ECO:0000256" key="2">
    <source>
        <dbReference type="ARBA" id="ARBA00022692"/>
    </source>
</evidence>
<keyword evidence="2 7" id="KW-0812">Transmembrane</keyword>
<accession>A0A963YZI8</accession>
<feature type="transmembrane region" description="Helical" evidence="7">
    <location>
        <begin position="243"/>
        <end position="263"/>
    </location>
</feature>
<feature type="transmembrane region" description="Helical" evidence="7">
    <location>
        <begin position="60"/>
        <end position="87"/>
    </location>
</feature>
<protein>
    <submittedName>
        <fullName evidence="10">Thiol reductant ABC exporter subunit CydD</fullName>
    </submittedName>
</protein>
<dbReference type="PROSITE" id="PS50893">
    <property type="entry name" value="ABC_TRANSPORTER_2"/>
    <property type="match status" value="1"/>
</dbReference>
<dbReference type="InterPro" id="IPR003439">
    <property type="entry name" value="ABC_transporter-like_ATP-bd"/>
</dbReference>
<dbReference type="InterPro" id="IPR014216">
    <property type="entry name" value="ABC_transptr_CydD"/>
</dbReference>
<evidence type="ECO:0000313" key="10">
    <source>
        <dbReference type="EMBL" id="MCB8879966.1"/>
    </source>
</evidence>